<dbReference type="RefSeq" id="WP_089516330.1">
    <property type="nucleotide sequence ID" value="NZ_NJGG01000002.1"/>
</dbReference>
<dbReference type="GO" id="GO:0006753">
    <property type="term" value="P:nucleoside phosphate metabolic process"/>
    <property type="evidence" value="ECO:0007669"/>
    <property type="project" value="TreeGrafter"/>
</dbReference>
<evidence type="ECO:0000256" key="2">
    <source>
        <dbReference type="ARBA" id="ARBA00001946"/>
    </source>
</evidence>
<evidence type="ECO:0000256" key="6">
    <source>
        <dbReference type="ARBA" id="ARBA00032162"/>
    </source>
</evidence>
<evidence type="ECO:0000313" key="11">
    <source>
        <dbReference type="Proteomes" id="UP000215188"/>
    </source>
</evidence>
<sequence>MSSSESNPKSNSEPEKSFSDLSESDGHLREHRTSSEDVYLGKFLHLKKDIVQLPDGNTTYREYLIHPGAVAIMPILNDGRILLERQFRYPVDAAMIEIPAGKLELGEDPLLCAQRELLEETGYSAKSWEFLGRIHPVISYSTEIIDIYLAKDLTLGERALDEGEFLDVFAASLDEMHEWIASGKITDVKTIISVYHLARRLKKL</sequence>
<protein>
    <recommendedName>
        <fullName evidence="4">GDP-mannose pyrophosphatase</fullName>
    </recommendedName>
    <alternativeName>
        <fullName evidence="6">GDP-mannose hydrolase</fullName>
    </alternativeName>
    <alternativeName>
        <fullName evidence="7">GDPMK</fullName>
    </alternativeName>
</protein>
<dbReference type="Pfam" id="PF00293">
    <property type="entry name" value="NUDIX"/>
    <property type="match status" value="1"/>
</dbReference>
<dbReference type="AlphaFoldDB" id="A0A229FU94"/>
<feature type="domain" description="Nudix hydrolase" evidence="9">
    <location>
        <begin position="66"/>
        <end position="193"/>
    </location>
</feature>
<evidence type="ECO:0000256" key="3">
    <source>
        <dbReference type="ARBA" id="ARBA00007275"/>
    </source>
</evidence>
<dbReference type="GO" id="GO:0016787">
    <property type="term" value="F:hydrolase activity"/>
    <property type="evidence" value="ECO:0007669"/>
    <property type="project" value="UniProtKB-KW"/>
</dbReference>
<dbReference type="PANTHER" id="PTHR11839:SF18">
    <property type="entry name" value="NUDIX HYDROLASE DOMAIN-CONTAINING PROTEIN"/>
    <property type="match status" value="1"/>
</dbReference>
<feature type="compositionally biased region" description="Low complexity" evidence="8">
    <location>
        <begin position="1"/>
        <end position="11"/>
    </location>
</feature>
<proteinExistence type="inferred from homology"/>
<name>A0A229FU94_9BURK</name>
<evidence type="ECO:0000256" key="5">
    <source>
        <dbReference type="ARBA" id="ARBA00022801"/>
    </source>
</evidence>
<comment type="catalytic activity">
    <reaction evidence="1">
        <text>GDP-alpha-D-mannose + H2O = alpha-D-mannose 1-phosphate + GMP + 2 H(+)</text>
        <dbReference type="Rhea" id="RHEA:27978"/>
        <dbReference type="ChEBI" id="CHEBI:15377"/>
        <dbReference type="ChEBI" id="CHEBI:15378"/>
        <dbReference type="ChEBI" id="CHEBI:57527"/>
        <dbReference type="ChEBI" id="CHEBI:58115"/>
        <dbReference type="ChEBI" id="CHEBI:58409"/>
    </reaction>
</comment>
<keyword evidence="5" id="KW-0378">Hydrolase</keyword>
<evidence type="ECO:0000313" key="10">
    <source>
        <dbReference type="EMBL" id="OXL15118.1"/>
    </source>
</evidence>
<dbReference type="OrthoDB" id="9806150at2"/>
<evidence type="ECO:0000256" key="1">
    <source>
        <dbReference type="ARBA" id="ARBA00000847"/>
    </source>
</evidence>
<dbReference type="EMBL" id="NJGG01000002">
    <property type="protein sequence ID" value="OXL15118.1"/>
    <property type="molecule type" value="Genomic_DNA"/>
</dbReference>
<evidence type="ECO:0000259" key="9">
    <source>
        <dbReference type="PROSITE" id="PS51462"/>
    </source>
</evidence>
<dbReference type="SUPFAM" id="SSF55811">
    <property type="entry name" value="Nudix"/>
    <property type="match status" value="1"/>
</dbReference>
<dbReference type="InterPro" id="IPR020084">
    <property type="entry name" value="NUDIX_hydrolase_CS"/>
</dbReference>
<comment type="cofactor">
    <cofactor evidence="2">
        <name>Mg(2+)</name>
        <dbReference type="ChEBI" id="CHEBI:18420"/>
    </cofactor>
</comment>
<dbReference type="GO" id="GO:0019693">
    <property type="term" value="P:ribose phosphate metabolic process"/>
    <property type="evidence" value="ECO:0007669"/>
    <property type="project" value="TreeGrafter"/>
</dbReference>
<comment type="similarity">
    <text evidence="3">Belongs to the Nudix hydrolase family. NudK subfamily.</text>
</comment>
<dbReference type="PROSITE" id="PS00893">
    <property type="entry name" value="NUDIX_BOX"/>
    <property type="match status" value="1"/>
</dbReference>
<dbReference type="Gene3D" id="3.90.79.10">
    <property type="entry name" value="Nucleoside Triphosphate Pyrophosphohydrolase"/>
    <property type="match status" value="1"/>
</dbReference>
<evidence type="ECO:0000256" key="8">
    <source>
        <dbReference type="SAM" id="MobiDB-lite"/>
    </source>
</evidence>
<keyword evidence="11" id="KW-1185">Reference proteome</keyword>
<dbReference type="PROSITE" id="PS51462">
    <property type="entry name" value="NUDIX"/>
    <property type="match status" value="1"/>
</dbReference>
<dbReference type="Proteomes" id="UP000215188">
    <property type="component" value="Unassembled WGS sequence"/>
</dbReference>
<dbReference type="PANTHER" id="PTHR11839">
    <property type="entry name" value="UDP/ADP-SUGAR PYROPHOSPHATASE"/>
    <property type="match status" value="1"/>
</dbReference>
<dbReference type="InterPro" id="IPR000086">
    <property type="entry name" value="NUDIX_hydrolase_dom"/>
</dbReference>
<comment type="caution">
    <text evidence="10">The sequence shown here is derived from an EMBL/GenBank/DDBJ whole genome shotgun (WGS) entry which is preliminary data.</text>
</comment>
<evidence type="ECO:0000256" key="7">
    <source>
        <dbReference type="ARBA" id="ARBA00032272"/>
    </source>
</evidence>
<organism evidence="10 11">
    <name type="scientific">Polynucleobacter cosmopolitanus</name>
    <dbReference type="NCBI Taxonomy" id="351345"/>
    <lineage>
        <taxon>Bacteria</taxon>
        <taxon>Pseudomonadati</taxon>
        <taxon>Pseudomonadota</taxon>
        <taxon>Betaproteobacteria</taxon>
        <taxon>Burkholderiales</taxon>
        <taxon>Burkholderiaceae</taxon>
        <taxon>Polynucleobacter</taxon>
    </lineage>
</organism>
<dbReference type="InterPro" id="IPR015797">
    <property type="entry name" value="NUDIX_hydrolase-like_dom_sf"/>
</dbReference>
<feature type="compositionally biased region" description="Basic and acidic residues" evidence="8">
    <location>
        <begin position="12"/>
        <end position="33"/>
    </location>
</feature>
<feature type="region of interest" description="Disordered" evidence="8">
    <location>
        <begin position="1"/>
        <end position="33"/>
    </location>
</feature>
<dbReference type="GO" id="GO:0005829">
    <property type="term" value="C:cytosol"/>
    <property type="evidence" value="ECO:0007669"/>
    <property type="project" value="TreeGrafter"/>
</dbReference>
<reference evidence="10 11" key="1">
    <citation type="submission" date="2017-06" db="EMBL/GenBank/DDBJ databases">
        <title>Reclassification of a Polynucleobacter cosmopolitanus strain isolated from tropical Lake Victoria as Polynucleobacter victoriensis comb. nov.</title>
        <authorList>
            <person name="Hahn M.W."/>
        </authorList>
    </citation>
    <scope>NUCLEOTIDE SEQUENCE [LARGE SCALE GENOMIC DNA]</scope>
    <source>
        <strain evidence="10 11">MWH-MoIso2</strain>
    </source>
</reference>
<evidence type="ECO:0000256" key="4">
    <source>
        <dbReference type="ARBA" id="ARBA00016377"/>
    </source>
</evidence>
<gene>
    <name evidence="10" type="ORF">AOC33_07390</name>
</gene>
<accession>A0A229FU94</accession>